<evidence type="ECO:0000313" key="1">
    <source>
        <dbReference type="Proteomes" id="UP000887581"/>
    </source>
</evidence>
<dbReference type="Proteomes" id="UP000887581">
    <property type="component" value="Unplaced"/>
</dbReference>
<organism evidence="1 2">
    <name type="scientific">Setaria digitata</name>
    <dbReference type="NCBI Taxonomy" id="48799"/>
    <lineage>
        <taxon>Eukaryota</taxon>
        <taxon>Metazoa</taxon>
        <taxon>Ecdysozoa</taxon>
        <taxon>Nematoda</taxon>
        <taxon>Chromadorea</taxon>
        <taxon>Rhabditida</taxon>
        <taxon>Spirurina</taxon>
        <taxon>Spiruromorpha</taxon>
        <taxon>Filarioidea</taxon>
        <taxon>Setariidae</taxon>
        <taxon>Setaria</taxon>
    </lineage>
</organism>
<accession>A0A915PRU4</accession>
<dbReference type="InterPro" id="IPR013083">
    <property type="entry name" value="Znf_RING/FYVE/PHD"/>
</dbReference>
<dbReference type="SUPFAM" id="SSF57850">
    <property type="entry name" value="RING/U-box"/>
    <property type="match status" value="1"/>
</dbReference>
<proteinExistence type="predicted"/>
<name>A0A915PRU4_9BILA</name>
<protein>
    <submittedName>
        <fullName evidence="2">RING-type domain-containing protein</fullName>
    </submittedName>
</protein>
<keyword evidence="1" id="KW-1185">Reference proteome</keyword>
<dbReference type="AlphaFoldDB" id="A0A915PRU4"/>
<dbReference type="Gene3D" id="3.30.40.10">
    <property type="entry name" value="Zinc/RING finger domain, C3HC4 (zinc finger)"/>
    <property type="match status" value="1"/>
</dbReference>
<sequence length="103" mass="11568">MGQDGCEGKALNGFPSNSECEHDICIDCLDKMLTECETIGAQPVCPNTLCHQSYTVDSVIALKALFPQRVKYFSRFALENQGYFLIKDDSISVIIKFSLKYDF</sequence>
<dbReference type="WBParaSite" id="sdigi.contig264.g6836.t1">
    <property type="protein sequence ID" value="sdigi.contig264.g6836.t1"/>
    <property type="gene ID" value="sdigi.contig264.g6836"/>
</dbReference>
<evidence type="ECO:0000313" key="2">
    <source>
        <dbReference type="WBParaSite" id="sdigi.contig264.g6836.t1"/>
    </source>
</evidence>
<reference evidence="2" key="1">
    <citation type="submission" date="2022-11" db="UniProtKB">
        <authorList>
            <consortium name="WormBaseParasite"/>
        </authorList>
    </citation>
    <scope>IDENTIFICATION</scope>
</reference>